<feature type="compositionally biased region" description="Polar residues" evidence="10">
    <location>
        <begin position="526"/>
        <end position="535"/>
    </location>
</feature>
<evidence type="ECO:0000256" key="3">
    <source>
        <dbReference type="ARBA" id="ARBA00022737"/>
    </source>
</evidence>
<feature type="domain" description="Helicase C-terminal" evidence="12">
    <location>
        <begin position="1090"/>
        <end position="1241"/>
    </location>
</feature>
<organism evidence="13 14">
    <name type="scientific">Puccinia striiformis f. sp. tritici PST-78</name>
    <dbReference type="NCBI Taxonomy" id="1165861"/>
    <lineage>
        <taxon>Eukaryota</taxon>
        <taxon>Fungi</taxon>
        <taxon>Dikarya</taxon>
        <taxon>Basidiomycota</taxon>
        <taxon>Pucciniomycotina</taxon>
        <taxon>Pucciniomycetes</taxon>
        <taxon>Pucciniales</taxon>
        <taxon>Pucciniaceae</taxon>
        <taxon>Puccinia</taxon>
    </lineage>
</organism>
<dbReference type="PANTHER" id="PTHR45623">
    <property type="entry name" value="CHROMODOMAIN-HELICASE-DNA-BINDING PROTEIN 3-RELATED-RELATED"/>
    <property type="match status" value="1"/>
</dbReference>
<feature type="compositionally biased region" description="Basic and acidic residues" evidence="10">
    <location>
        <begin position="1379"/>
        <end position="1399"/>
    </location>
</feature>
<dbReference type="SUPFAM" id="SSF52540">
    <property type="entry name" value="P-loop containing nucleoside triphosphate hydrolases"/>
    <property type="match status" value="2"/>
</dbReference>
<dbReference type="InterPro" id="IPR001650">
    <property type="entry name" value="Helicase_C-like"/>
</dbReference>
<evidence type="ECO:0000256" key="9">
    <source>
        <dbReference type="ARBA" id="ARBA00023242"/>
    </source>
</evidence>
<dbReference type="GO" id="GO:0005524">
    <property type="term" value="F:ATP binding"/>
    <property type="evidence" value="ECO:0007669"/>
    <property type="project" value="UniProtKB-KW"/>
</dbReference>
<feature type="compositionally biased region" description="Polar residues" evidence="10">
    <location>
        <begin position="1620"/>
        <end position="1650"/>
    </location>
</feature>
<dbReference type="Gene3D" id="2.40.50.40">
    <property type="match status" value="1"/>
</dbReference>
<keyword evidence="7" id="KW-0862">Zinc</keyword>
<dbReference type="CDD" id="cd18793">
    <property type="entry name" value="SF2_C_SNF"/>
    <property type="match status" value="1"/>
</dbReference>
<sequence length="1788" mass="201184">MARSVSNDGETPEPQGTRTLRQRGQPSRVQSSEIPVEEADSSNDSLVLNRRSRSQTETAKSKKPQIEKIIKVVKSGSGDEPKYLCRKKGSKQDITLKESELMHVPDMLASFKRGKKVLTIADSDDSAANQTDEASSDLLELTDDSDSSDNRASKKLNKLTKNSKHGRTSKRENVRRSTRDTRNRTKYDFSTVLDDEEQDQLETGTDTTTKKKRGRPSRRAVESSYGGSDEDDLLDSPQENATSRRSRQVTSAHANTNTSERACEDHQPTCSRCSEKHEPNLVQIWSKANKNRKGKVRAGTVLDRFDSLDDVHRQGCWLECSVCTSSYHFGCLPVDMKKDITTQHKKERLELIRQKDAQDPSTCDNEIEIPPDKREQQPYIKLSLKCPACVKPYGCQCMICGHQHSTTAVSQDGNKATPAVEPPQKNTEGAPASAVDGKSQIEPDEVTATKLSKEPIIFRCTSCRRAVHYSCLPAVGDEYPTELDDIAEYWQMDWTCAECDELAEISVETILAWRKPVPKALDTVRDSQSGNQELTGSLHDQPKGRSKDSKTRQTLPSPKDPFEQAEYLCKYEDFSFTDCSWVTHSYLVAKHPAKLRNFLIKGPALDLKQFSGGDADESGDSSAADSDEDDGLPFNLDPDQDAQSKIPKAWLTPEKILSIEFEDELLIEDIKEADIPETPEEMYEMMDRAYIKWEEQSYADATWTDKTPKDSPYFPAFMSALKRYMQFRKFVVPTVKSSSELAKLDAPRRESSFSALDKQPDFIPNQLMGFQLEGVNFCYYNWHRQHPTILADEMGLGKTVQICSLIAVLKNKERRMPFLIVVPNSTLGNWSRECAKWIPDVKCVPLPGDFDSCEVVQNWELFKTLGKAKRQLAAPVVLATYQSAEKHANLLREVQRWEVVIVDEGQRLKSGPKGGLFRALNSLQVGHRILMSGTPLNNNLRELFNLLSFLNPEKYSPSVIDEMELRYSALTPELIDELRTTIRPYMLRRTKETALELPPLTEIIVPLTMRPLQKQVYRGLLSRNANLITSIYSKGSKQKKSTRAGFQNLLMQLRKTLAHPYLYDREIEPDNVTNAQVQENLVEASAKLVFLRKFMPKLLARGHRMLIFSQFTMFLDVMERFLDGEKMDYLRLDGNTSQLDRQTRIDHFNRKNSNYNIFLLSTKAGGAGINLATADVVIVLDPDWNPHNDLQAISRAHRFGQKKPVSVFKLMVKGSAEEKIVQTGKRKLVLDHLVIQKASEEEIEANDVASILQYGAQELLTASDEALQKDVRYTDEELDDLIQRTAEGAKPKEAADGQAAKPDKSFAFARVWEGRDKGLTTLDVVEEGKDAGNAQDQRSFWDSILQANEAERAKQNPEETGTGRGHRRRKDVDYNMPQHDLDSPKKKNGRDDDVSSHEDDNYEPAALKDQESGSSGSEGEPEAVPDVVVLTAPPPTAEQLEQNRQTEEMIKEQRRKERWEKKFGALAPQSGLPDLHHQYLPPLAGSSGSSRPKTGQERAVYDPVTQTYKFAESVKKPRHDSPNRPAKVSRVPTIDVSELEGPSNEEARRKMDTFWYWLTSKAKALHNPELDSILSSARSLGQEDQVMRMNRAKALIKQLTYDRQNFAETTRGHPQRPIPVQTSINPGGSYHNPITLNQPRHQALAPQQHQVGHYPIGHPQDLNQHSSTSSYYRQAIQRPPKGAHTSQQPTAQHPSYHSSAEIQPRQVIQTGPATYSKRGSLNAPSGSGSTHIPPSPADVIAQLPPPKFSKTNPKSIKPMLAQDSASLYPTFARPSPSLKRNHKGDVIN</sequence>
<feature type="compositionally biased region" description="Basic and acidic residues" evidence="10">
    <location>
        <begin position="169"/>
        <end position="187"/>
    </location>
</feature>
<comment type="subcellular location">
    <subcellularLocation>
        <location evidence="1">Nucleus</location>
    </subcellularLocation>
</comment>
<feature type="region of interest" description="Disordered" evidence="10">
    <location>
        <begin position="610"/>
        <end position="643"/>
    </location>
</feature>
<dbReference type="GO" id="GO:0005634">
    <property type="term" value="C:nucleus"/>
    <property type="evidence" value="ECO:0007669"/>
    <property type="project" value="UniProtKB-SubCell"/>
</dbReference>
<keyword evidence="3" id="KW-0677">Repeat</keyword>
<dbReference type="InterPro" id="IPR000330">
    <property type="entry name" value="SNF2_N"/>
</dbReference>
<keyword evidence="14" id="KW-1185">Reference proteome</keyword>
<feature type="region of interest" description="Disordered" evidence="10">
    <location>
        <begin position="121"/>
        <end position="270"/>
    </location>
</feature>
<dbReference type="PANTHER" id="PTHR45623:SF17">
    <property type="entry name" value="CHROMODOMAIN-HELICASE-DNA-BINDING PROTEIN 3-RELATED"/>
    <property type="match status" value="1"/>
</dbReference>
<evidence type="ECO:0000256" key="10">
    <source>
        <dbReference type="SAM" id="MobiDB-lite"/>
    </source>
</evidence>
<feature type="region of interest" description="Disordered" evidence="10">
    <location>
        <begin position="1"/>
        <end position="64"/>
    </location>
</feature>
<protein>
    <submittedName>
        <fullName evidence="13">Uncharacterized protein</fullName>
    </submittedName>
</protein>
<feature type="compositionally biased region" description="Polar residues" evidence="10">
    <location>
        <begin position="1"/>
        <end position="33"/>
    </location>
</feature>
<name>A0A0L0UUG4_9BASI</name>
<feature type="compositionally biased region" description="Polar residues" evidence="10">
    <location>
        <begin position="237"/>
        <end position="260"/>
    </location>
</feature>
<evidence type="ECO:0000256" key="4">
    <source>
        <dbReference type="ARBA" id="ARBA00022741"/>
    </source>
</evidence>
<keyword evidence="8" id="KW-0067">ATP-binding</keyword>
<dbReference type="STRING" id="1165861.A0A0L0UUG4"/>
<dbReference type="InterPro" id="IPR027417">
    <property type="entry name" value="P-loop_NTPase"/>
</dbReference>
<proteinExistence type="predicted"/>
<dbReference type="GO" id="GO:0016887">
    <property type="term" value="F:ATP hydrolysis activity"/>
    <property type="evidence" value="ECO:0007669"/>
    <property type="project" value="TreeGrafter"/>
</dbReference>
<dbReference type="Proteomes" id="UP000054564">
    <property type="component" value="Unassembled WGS sequence"/>
</dbReference>
<dbReference type="GO" id="GO:0003682">
    <property type="term" value="F:chromatin binding"/>
    <property type="evidence" value="ECO:0007669"/>
    <property type="project" value="TreeGrafter"/>
</dbReference>
<dbReference type="PROSITE" id="PS51194">
    <property type="entry name" value="HELICASE_CTER"/>
    <property type="match status" value="1"/>
</dbReference>
<feature type="region of interest" description="Disordered" evidence="10">
    <location>
        <begin position="1607"/>
        <end position="1788"/>
    </location>
</feature>
<feature type="compositionally biased region" description="Basic residues" evidence="10">
    <location>
        <begin position="153"/>
        <end position="168"/>
    </location>
</feature>
<feature type="compositionally biased region" description="Basic and acidic residues" evidence="10">
    <location>
        <begin position="261"/>
        <end position="270"/>
    </location>
</feature>
<dbReference type="InterPro" id="IPR016197">
    <property type="entry name" value="Chromo-like_dom_sf"/>
</dbReference>
<dbReference type="OrthoDB" id="5857104at2759"/>
<dbReference type="GO" id="GO:0140658">
    <property type="term" value="F:ATP-dependent chromatin remodeler activity"/>
    <property type="evidence" value="ECO:0007669"/>
    <property type="project" value="TreeGrafter"/>
</dbReference>
<evidence type="ECO:0000259" key="12">
    <source>
        <dbReference type="PROSITE" id="PS51194"/>
    </source>
</evidence>
<feature type="compositionally biased region" description="Basic and acidic residues" evidence="10">
    <location>
        <begin position="540"/>
        <end position="551"/>
    </location>
</feature>
<accession>A0A0L0UUG4</accession>
<dbReference type="GO" id="GO:0042393">
    <property type="term" value="F:histone binding"/>
    <property type="evidence" value="ECO:0007669"/>
    <property type="project" value="TreeGrafter"/>
</dbReference>
<dbReference type="InterPro" id="IPR000953">
    <property type="entry name" value="Chromo/chromo_shadow_dom"/>
</dbReference>
<feature type="domain" description="Helicase ATP-binding" evidence="11">
    <location>
        <begin position="779"/>
        <end position="953"/>
    </location>
</feature>
<dbReference type="Gene3D" id="3.40.50.300">
    <property type="entry name" value="P-loop containing nucleotide triphosphate hydrolases"/>
    <property type="match status" value="1"/>
</dbReference>
<dbReference type="SMART" id="SM00298">
    <property type="entry name" value="CHROMO"/>
    <property type="match status" value="2"/>
</dbReference>
<dbReference type="InterPro" id="IPR038718">
    <property type="entry name" value="SNF2-like_sf"/>
</dbReference>
<evidence type="ECO:0000256" key="8">
    <source>
        <dbReference type="ARBA" id="ARBA00022840"/>
    </source>
</evidence>
<dbReference type="Gene3D" id="3.40.50.10810">
    <property type="entry name" value="Tandem AAA-ATPase domain"/>
    <property type="match status" value="1"/>
</dbReference>
<dbReference type="GO" id="GO:0008270">
    <property type="term" value="F:zinc ion binding"/>
    <property type="evidence" value="ECO:0007669"/>
    <property type="project" value="UniProtKB-KW"/>
</dbReference>
<dbReference type="CDD" id="cd17919">
    <property type="entry name" value="DEXHc_Snf"/>
    <property type="match status" value="1"/>
</dbReference>
<evidence type="ECO:0000256" key="6">
    <source>
        <dbReference type="ARBA" id="ARBA00022801"/>
    </source>
</evidence>
<evidence type="ECO:0000313" key="14">
    <source>
        <dbReference type="Proteomes" id="UP000054564"/>
    </source>
</evidence>
<evidence type="ECO:0000256" key="7">
    <source>
        <dbReference type="ARBA" id="ARBA00022833"/>
    </source>
</evidence>
<dbReference type="InterPro" id="IPR049730">
    <property type="entry name" value="SNF2/RAD54-like_C"/>
</dbReference>
<feature type="compositionally biased region" description="Basic and acidic residues" evidence="10">
    <location>
        <begin position="1444"/>
        <end position="1456"/>
    </location>
</feature>
<evidence type="ECO:0000313" key="13">
    <source>
        <dbReference type="EMBL" id="KNE90394.1"/>
    </source>
</evidence>
<dbReference type="Pfam" id="PF00176">
    <property type="entry name" value="SNF2-rel_dom"/>
    <property type="match status" value="1"/>
</dbReference>
<dbReference type="GO" id="GO:0003677">
    <property type="term" value="F:DNA binding"/>
    <property type="evidence" value="ECO:0007669"/>
    <property type="project" value="TreeGrafter"/>
</dbReference>
<dbReference type="Pfam" id="PF00271">
    <property type="entry name" value="Helicase_C"/>
    <property type="match status" value="1"/>
</dbReference>
<dbReference type="SMART" id="SM00490">
    <property type="entry name" value="HELICc"/>
    <property type="match status" value="1"/>
</dbReference>
<evidence type="ECO:0000259" key="11">
    <source>
        <dbReference type="PROSITE" id="PS51192"/>
    </source>
</evidence>
<dbReference type="GO" id="GO:0000785">
    <property type="term" value="C:chromatin"/>
    <property type="evidence" value="ECO:0007669"/>
    <property type="project" value="TreeGrafter"/>
</dbReference>
<evidence type="ECO:0000256" key="1">
    <source>
        <dbReference type="ARBA" id="ARBA00004123"/>
    </source>
</evidence>
<feature type="compositionally biased region" description="Polar residues" evidence="10">
    <location>
        <begin position="1684"/>
        <end position="1732"/>
    </location>
</feature>
<dbReference type="EMBL" id="AJIL01000258">
    <property type="protein sequence ID" value="KNE90394.1"/>
    <property type="molecule type" value="Genomic_DNA"/>
</dbReference>
<keyword evidence="2" id="KW-0479">Metal-binding</keyword>
<evidence type="ECO:0000256" key="2">
    <source>
        <dbReference type="ARBA" id="ARBA00022723"/>
    </source>
</evidence>
<comment type="caution">
    <text evidence="13">The sequence shown here is derived from an EMBL/GenBank/DDBJ whole genome shotgun (WGS) entry which is preliminary data.</text>
</comment>
<feature type="compositionally biased region" description="Polar residues" evidence="10">
    <location>
        <begin position="1661"/>
        <end position="1672"/>
    </location>
</feature>
<evidence type="ECO:0000256" key="5">
    <source>
        <dbReference type="ARBA" id="ARBA00022771"/>
    </source>
</evidence>
<gene>
    <name evidence="13" type="ORF">PSTG_16140</name>
</gene>
<keyword evidence="5" id="KW-0863">Zinc-finger</keyword>
<dbReference type="InterPro" id="IPR001965">
    <property type="entry name" value="Znf_PHD"/>
</dbReference>
<feature type="region of interest" description="Disordered" evidence="10">
    <location>
        <begin position="410"/>
        <end position="440"/>
    </location>
</feature>
<keyword evidence="9" id="KW-0539">Nucleus</keyword>
<feature type="region of interest" description="Disordered" evidence="10">
    <location>
        <begin position="1348"/>
        <end position="1456"/>
    </location>
</feature>
<keyword evidence="4" id="KW-0547">Nucleotide-binding</keyword>
<dbReference type="InterPro" id="IPR014001">
    <property type="entry name" value="Helicase_ATP-bd"/>
</dbReference>
<feature type="compositionally biased region" description="Acidic residues" evidence="10">
    <location>
        <begin position="614"/>
        <end position="631"/>
    </location>
</feature>
<dbReference type="SMART" id="SM00487">
    <property type="entry name" value="DEXDc"/>
    <property type="match status" value="1"/>
</dbReference>
<feature type="region of interest" description="Disordered" evidence="10">
    <location>
        <begin position="522"/>
        <end position="559"/>
    </location>
</feature>
<keyword evidence="6" id="KW-0378">Hydrolase</keyword>
<dbReference type="SUPFAM" id="SSF54160">
    <property type="entry name" value="Chromo domain-like"/>
    <property type="match status" value="1"/>
</dbReference>
<dbReference type="SMART" id="SM00249">
    <property type="entry name" value="PHD"/>
    <property type="match status" value="2"/>
</dbReference>
<reference evidence="14" key="1">
    <citation type="submission" date="2014-03" db="EMBL/GenBank/DDBJ databases">
        <title>The Genome Sequence of Puccinia striiformis f. sp. tritici PST-78.</title>
        <authorList>
            <consortium name="The Broad Institute Genome Sequencing Platform"/>
            <person name="Cuomo C."/>
            <person name="Hulbert S."/>
            <person name="Chen X."/>
            <person name="Walker B."/>
            <person name="Young S.K."/>
            <person name="Zeng Q."/>
            <person name="Gargeya S."/>
            <person name="Fitzgerald M."/>
            <person name="Haas B."/>
            <person name="Abouelleil A."/>
            <person name="Alvarado L."/>
            <person name="Arachchi H.M."/>
            <person name="Berlin A.M."/>
            <person name="Chapman S.B."/>
            <person name="Goldberg J."/>
            <person name="Griggs A."/>
            <person name="Gujja S."/>
            <person name="Hansen M."/>
            <person name="Howarth C."/>
            <person name="Imamovic A."/>
            <person name="Larimer J."/>
            <person name="McCowan C."/>
            <person name="Montmayeur A."/>
            <person name="Murphy C."/>
            <person name="Neiman D."/>
            <person name="Pearson M."/>
            <person name="Priest M."/>
            <person name="Roberts A."/>
            <person name="Saif S."/>
            <person name="Shea T."/>
            <person name="Sisk P."/>
            <person name="Sykes S."/>
            <person name="Wortman J."/>
            <person name="Nusbaum C."/>
            <person name="Birren B."/>
        </authorList>
    </citation>
    <scope>NUCLEOTIDE SEQUENCE [LARGE SCALE GENOMIC DNA]</scope>
    <source>
        <strain evidence="14">race PST-78</strain>
    </source>
</reference>
<dbReference type="PROSITE" id="PS51192">
    <property type="entry name" value="HELICASE_ATP_BIND_1"/>
    <property type="match status" value="1"/>
</dbReference>